<comment type="caution">
    <text evidence="3">The sequence shown here is derived from an EMBL/GenBank/DDBJ whole genome shotgun (WGS) entry which is preliminary data.</text>
</comment>
<organism evidence="3 4">
    <name type="scientific">Saccharopolyspora griseoalba</name>
    <dbReference type="NCBI Taxonomy" id="1431848"/>
    <lineage>
        <taxon>Bacteria</taxon>
        <taxon>Bacillati</taxon>
        <taxon>Actinomycetota</taxon>
        <taxon>Actinomycetes</taxon>
        <taxon>Pseudonocardiales</taxon>
        <taxon>Pseudonocardiaceae</taxon>
        <taxon>Saccharopolyspora</taxon>
    </lineage>
</organism>
<evidence type="ECO:0000256" key="1">
    <source>
        <dbReference type="SAM" id="MobiDB-lite"/>
    </source>
</evidence>
<feature type="chain" id="PRO_5045889707" evidence="2">
    <location>
        <begin position="25"/>
        <end position="429"/>
    </location>
</feature>
<keyword evidence="4" id="KW-1185">Reference proteome</keyword>
<dbReference type="Pfam" id="PF08309">
    <property type="entry name" value="LVIVD"/>
    <property type="match status" value="1"/>
</dbReference>
<dbReference type="NCBIfam" id="TIGR04312">
    <property type="entry name" value="choice_anch_B"/>
    <property type="match status" value="1"/>
</dbReference>
<dbReference type="PANTHER" id="PTHR38787:SF3">
    <property type="entry name" value="REGULATORY P DOMAIN-CONTAINING PROTEIN"/>
    <property type="match status" value="1"/>
</dbReference>
<evidence type="ECO:0000313" key="4">
    <source>
        <dbReference type="Proteomes" id="UP001596504"/>
    </source>
</evidence>
<proteinExistence type="predicted"/>
<evidence type="ECO:0000256" key="2">
    <source>
        <dbReference type="SAM" id="SignalP"/>
    </source>
</evidence>
<dbReference type="InterPro" id="IPR011045">
    <property type="entry name" value="N2O_reductase_N"/>
</dbReference>
<dbReference type="EMBL" id="JBHTCJ010000020">
    <property type="protein sequence ID" value="MFC7344835.1"/>
    <property type="molecule type" value="Genomic_DNA"/>
</dbReference>
<gene>
    <name evidence="3" type="ORF">ACFQRI_25785</name>
</gene>
<keyword evidence="2" id="KW-0732">Signal</keyword>
<accession>A0ABW2LU82</accession>
<dbReference type="SUPFAM" id="SSF50974">
    <property type="entry name" value="Nitrous oxide reductase, N-terminal domain"/>
    <property type="match status" value="1"/>
</dbReference>
<dbReference type="Proteomes" id="UP001596504">
    <property type="component" value="Unassembled WGS sequence"/>
</dbReference>
<sequence length="429" mass="47533">MKRFLAAAVISATAVVLGTVPAAAHEEQYDQVRPPTEAEREAERAAAPDGRAKCVNGVAANTYACDGVEMLDHLWLEDLGLSFANDMWGWTDPATGRDYAIVGGVEGTVFVDISEPANARVVGMLPTHVQDPTRQHWRDIKVHDDHAFVVAEQRPHGMQVFDLTRLRTESGTFTEDAHYPGFGNAHNININESSGFAYVVGTDTCAGGLHMVDVSEPTSPRPAGCFAEHGYIHDAQCVTYRGPDSEHAGREICFNSNARETVQGRENRVSIVDVTDKLRPRTLSRTPYPEDGYSHQGWLTPDQEHFLHGDELDEVDRGIPTRTRVFDVTDLDAPRHSGTFDNATTSIDHNIYTERNLAYASNYTSGLRVYSTANVADGRLRETGFFDVYPENDNPTFEGGTWSNYPYFKRDVIGVSTMDRGLFVLRSTE</sequence>
<dbReference type="PANTHER" id="PTHR38787">
    <property type="entry name" value="REGULATORY P DOMAIN-CONTAINING PROTEIN"/>
    <property type="match status" value="1"/>
</dbReference>
<protein>
    <submittedName>
        <fullName evidence="3">Choice-of-anchor B family protein</fullName>
    </submittedName>
</protein>
<name>A0ABW2LU82_9PSEU</name>
<evidence type="ECO:0000313" key="3">
    <source>
        <dbReference type="EMBL" id="MFC7344835.1"/>
    </source>
</evidence>
<dbReference type="InterPro" id="IPR027589">
    <property type="entry name" value="Choice_anch_B"/>
</dbReference>
<dbReference type="InterPro" id="IPR013211">
    <property type="entry name" value="LVIVD"/>
</dbReference>
<reference evidence="4" key="1">
    <citation type="journal article" date="2019" name="Int. J. Syst. Evol. Microbiol.">
        <title>The Global Catalogue of Microorganisms (GCM) 10K type strain sequencing project: providing services to taxonomists for standard genome sequencing and annotation.</title>
        <authorList>
            <consortium name="The Broad Institute Genomics Platform"/>
            <consortium name="The Broad Institute Genome Sequencing Center for Infectious Disease"/>
            <person name="Wu L."/>
            <person name="Ma J."/>
        </authorList>
    </citation>
    <scope>NUCLEOTIDE SEQUENCE [LARGE SCALE GENOMIC DNA]</scope>
    <source>
        <strain evidence="4">WLHS5</strain>
    </source>
</reference>
<dbReference type="RefSeq" id="WP_380673013.1">
    <property type="nucleotide sequence ID" value="NZ_JBHTCJ010000020.1"/>
</dbReference>
<feature type="signal peptide" evidence="2">
    <location>
        <begin position="1"/>
        <end position="24"/>
    </location>
</feature>
<feature type="region of interest" description="Disordered" evidence="1">
    <location>
        <begin position="28"/>
        <end position="48"/>
    </location>
</feature>